<dbReference type="STRING" id="2018661.A0A2A2J290"/>
<feature type="compositionally biased region" description="Basic and acidic residues" evidence="1">
    <location>
        <begin position="79"/>
        <end position="88"/>
    </location>
</feature>
<feature type="region of interest" description="Disordered" evidence="1">
    <location>
        <begin position="53"/>
        <end position="159"/>
    </location>
</feature>
<evidence type="ECO:0000256" key="1">
    <source>
        <dbReference type="SAM" id="MobiDB-lite"/>
    </source>
</evidence>
<dbReference type="EMBL" id="LIAE01010757">
    <property type="protein sequence ID" value="PAV55699.1"/>
    <property type="molecule type" value="Genomic_DNA"/>
</dbReference>
<reference evidence="2" key="1">
    <citation type="journal article" date="2017" name="Curr. Biol.">
        <title>Genome architecture and evolution of a unichromosomal asexual nematode.</title>
        <authorList>
            <person name="Fradin H."/>
            <person name="Zegar C."/>
            <person name="Gutwein M."/>
            <person name="Lucas J."/>
            <person name="Kovtun M."/>
            <person name="Corcoran D."/>
            <person name="Baugh L.R."/>
            <person name="Kiontke K."/>
            <person name="Gunsalus K."/>
            <person name="Fitch D.H."/>
            <person name="Piano F."/>
        </authorList>
    </citation>
    <scope>NUCLEOTIDE SEQUENCE [LARGE SCALE GENOMIC DNA]</scope>
    <source>
        <strain evidence="2">PF1309</strain>
    </source>
</reference>
<evidence type="ECO:0000313" key="2">
    <source>
        <dbReference type="EMBL" id="PAV55699.1"/>
    </source>
</evidence>
<gene>
    <name evidence="2" type="ORF">WR25_03625</name>
</gene>
<dbReference type="OrthoDB" id="5983381at2759"/>
<dbReference type="AlphaFoldDB" id="A0A2A2J290"/>
<evidence type="ECO:0000313" key="3">
    <source>
        <dbReference type="Proteomes" id="UP000218231"/>
    </source>
</evidence>
<feature type="compositionally biased region" description="Basic residues" evidence="1">
    <location>
        <begin position="126"/>
        <end position="143"/>
    </location>
</feature>
<organism evidence="2 3">
    <name type="scientific">Diploscapter pachys</name>
    <dbReference type="NCBI Taxonomy" id="2018661"/>
    <lineage>
        <taxon>Eukaryota</taxon>
        <taxon>Metazoa</taxon>
        <taxon>Ecdysozoa</taxon>
        <taxon>Nematoda</taxon>
        <taxon>Chromadorea</taxon>
        <taxon>Rhabditida</taxon>
        <taxon>Rhabditina</taxon>
        <taxon>Rhabditomorpha</taxon>
        <taxon>Rhabditoidea</taxon>
        <taxon>Rhabditidae</taxon>
        <taxon>Diploscapter</taxon>
    </lineage>
</organism>
<evidence type="ECO:0008006" key="4">
    <source>
        <dbReference type="Google" id="ProtNLM"/>
    </source>
</evidence>
<keyword evidence="3" id="KW-1185">Reference proteome</keyword>
<proteinExistence type="predicted"/>
<protein>
    <recommendedName>
        <fullName evidence="4">Nematode cuticle collagen N-terminal domain-containing protein</fullName>
    </recommendedName>
</protein>
<feature type="compositionally biased region" description="Polar residues" evidence="1">
    <location>
        <begin position="146"/>
        <end position="159"/>
    </location>
</feature>
<dbReference type="Proteomes" id="UP000218231">
    <property type="component" value="Unassembled WGS sequence"/>
</dbReference>
<feature type="compositionally biased region" description="Polar residues" evidence="1">
    <location>
        <begin position="101"/>
        <end position="115"/>
    </location>
</feature>
<name>A0A2A2J290_9BILA</name>
<comment type="caution">
    <text evidence="2">The sequence shown here is derived from an EMBL/GenBank/DDBJ whole genome shotgun (WGS) entry which is preliminary data.</text>
</comment>
<accession>A0A2A2J290</accession>
<sequence>MHMQKVTSLILEESELCQAQTKDIWKQMAFTRDGAIRTKRQYGGYGASKMGMGSPPGSCCACTQGMPGPRGPAGEDGDDGHQGSDGYDHNTQNPGGEYGGDQSSNNGYDGSSPASSGGGYDGASKPTHRGHRPGSGSRHKSKSHNQEAYGSDQQYLWIH</sequence>